<keyword evidence="2" id="KW-0472">Membrane</keyword>
<dbReference type="EMBL" id="PDWK01000087">
    <property type="protein sequence ID" value="KAF1685527.1"/>
    <property type="molecule type" value="Genomic_DNA"/>
</dbReference>
<dbReference type="PROSITE" id="PS51257">
    <property type="entry name" value="PROKAR_LIPOPROTEIN"/>
    <property type="match status" value="1"/>
</dbReference>
<dbReference type="RefSeq" id="WP_162125397.1">
    <property type="nucleotide sequence ID" value="NZ_PDWK01000087.1"/>
</dbReference>
<evidence type="ECO:0000256" key="1">
    <source>
        <dbReference type="ARBA" id="ARBA00022729"/>
    </source>
</evidence>
<dbReference type="Pfam" id="PF09864">
    <property type="entry name" value="MliC"/>
    <property type="match status" value="1"/>
</dbReference>
<reference evidence="7" key="1">
    <citation type="submission" date="2017-10" db="EMBL/GenBank/DDBJ databases">
        <title>Whole genome sequencing of members of genus Pseudoxanthomonas.</title>
        <authorList>
            <person name="Kumar S."/>
            <person name="Bansal K."/>
            <person name="Kaur A."/>
            <person name="Patil P."/>
            <person name="Sharma S."/>
            <person name="Patil P.B."/>
        </authorList>
    </citation>
    <scope>NUCLEOTIDE SEQUENCE</scope>
    <source>
        <strain evidence="7">DSM 22914</strain>
    </source>
</reference>
<evidence type="ECO:0000256" key="2">
    <source>
        <dbReference type="ARBA" id="ARBA00023136"/>
    </source>
</evidence>
<keyword evidence="8" id="KW-1185">Reference proteome</keyword>
<evidence type="ECO:0000256" key="4">
    <source>
        <dbReference type="ARBA" id="ARBA00023288"/>
    </source>
</evidence>
<keyword evidence="1" id="KW-0732">Signal</keyword>
<feature type="domain" description="C-type lysozyme inhibitor" evidence="6">
    <location>
        <begin position="63"/>
        <end position="127"/>
    </location>
</feature>
<feature type="region of interest" description="Disordered" evidence="5">
    <location>
        <begin position="94"/>
        <end position="136"/>
    </location>
</feature>
<name>A0A921NTP9_9GAMM</name>
<dbReference type="AlphaFoldDB" id="A0A921NTP9"/>
<feature type="region of interest" description="Disordered" evidence="5">
    <location>
        <begin position="25"/>
        <end position="61"/>
    </location>
</feature>
<dbReference type="SUPFAM" id="SSF141488">
    <property type="entry name" value="YdhA-like"/>
    <property type="match status" value="1"/>
</dbReference>
<sequence length="136" mass="14007">MSRVGVLLPLGLLLLAACRPQEPAASATVQKDGPATPTPVQAGPTAPVPPRPPGQARGREARWVCGDEHIAVRFDPQADTLVLTHERGQLLLPRATAASGTRHADANGNEFLEEDGGGRLTLSGQRPVAGTPATGG</sequence>
<evidence type="ECO:0000256" key="5">
    <source>
        <dbReference type="SAM" id="MobiDB-lite"/>
    </source>
</evidence>
<dbReference type="InterPro" id="IPR036328">
    <property type="entry name" value="MliC_sf"/>
</dbReference>
<dbReference type="InterPro" id="IPR018660">
    <property type="entry name" value="MliC"/>
</dbReference>
<proteinExistence type="predicted"/>
<dbReference type="Proteomes" id="UP000717981">
    <property type="component" value="Unassembled WGS sequence"/>
</dbReference>
<accession>A0A921NTP9</accession>
<dbReference type="Gene3D" id="2.40.128.200">
    <property type="match status" value="1"/>
</dbReference>
<dbReference type="OrthoDB" id="5348860at2"/>
<evidence type="ECO:0000256" key="3">
    <source>
        <dbReference type="ARBA" id="ARBA00023139"/>
    </source>
</evidence>
<keyword evidence="3" id="KW-0564">Palmitate</keyword>
<organism evidence="7 8">
    <name type="scientific">Pseudoxanthomonas taiwanensis</name>
    <dbReference type="NCBI Taxonomy" id="176598"/>
    <lineage>
        <taxon>Bacteria</taxon>
        <taxon>Pseudomonadati</taxon>
        <taxon>Pseudomonadota</taxon>
        <taxon>Gammaproteobacteria</taxon>
        <taxon>Lysobacterales</taxon>
        <taxon>Lysobacteraceae</taxon>
        <taxon>Pseudoxanthomonas</taxon>
    </lineage>
</organism>
<evidence type="ECO:0000259" key="6">
    <source>
        <dbReference type="Pfam" id="PF09864"/>
    </source>
</evidence>
<evidence type="ECO:0000313" key="7">
    <source>
        <dbReference type="EMBL" id="KAF1685527.1"/>
    </source>
</evidence>
<gene>
    <name evidence="7" type="ORF">CR938_12920</name>
</gene>
<comment type="caution">
    <text evidence="7">The sequence shown here is derived from an EMBL/GenBank/DDBJ whole genome shotgun (WGS) entry which is preliminary data.</text>
</comment>
<evidence type="ECO:0000313" key="8">
    <source>
        <dbReference type="Proteomes" id="UP000717981"/>
    </source>
</evidence>
<protein>
    <recommendedName>
        <fullName evidence="6">C-type lysozyme inhibitor domain-containing protein</fullName>
    </recommendedName>
</protein>
<keyword evidence="4" id="KW-0449">Lipoprotein</keyword>